<dbReference type="EMBL" id="VDGG01000014">
    <property type="protein sequence ID" value="TQR15574.1"/>
    <property type="molecule type" value="Genomic_DNA"/>
</dbReference>
<keyword evidence="7 8" id="KW-0472">Membrane</keyword>
<keyword evidence="3" id="KW-0813">Transport</keyword>
<feature type="transmembrane region" description="Helical" evidence="8">
    <location>
        <begin position="265"/>
        <end position="287"/>
    </location>
</feature>
<sequence>MSRFLYYFIFLTMVSNIIASVPKILLFESKTGAIPSMIAAVIIGTIFIYILVKLFNSFPGKNLPEMLKAHTPKWFAYPVLFYLFLCWFCAGLITLITYVFLFITFFSPETSIVITTFAFVLVISFGILMKSRSMLYMAEIVIVLFVPIIFFLLIKFYANPKLDWDFIKISMMHINHVPSYWAFGASLYLFVGIADLVIFNKLFTKKHKMGWKQVLIIGLTGTAVLFTTFFVPIGYNGVEQIADLTFPWVSTSDSIRMKYGLIERVIFIFILAFLGIAFVSLLLHWHVALKILESIFEFKRLKWKGKLLAPYIFVILFGIISLVLTRKLTQYQLFSLSNYFYGSLPIFFTVLIISLVVVKRRAKL</sequence>
<keyword evidence="6 8" id="KW-1133">Transmembrane helix</keyword>
<evidence type="ECO:0000313" key="10">
    <source>
        <dbReference type="Proteomes" id="UP000318937"/>
    </source>
</evidence>
<feature type="transmembrane region" description="Helical" evidence="8">
    <location>
        <begin position="214"/>
        <end position="235"/>
    </location>
</feature>
<dbReference type="GO" id="GO:0016020">
    <property type="term" value="C:membrane"/>
    <property type="evidence" value="ECO:0007669"/>
    <property type="project" value="UniProtKB-SubCell"/>
</dbReference>
<proteinExistence type="inferred from homology"/>
<feature type="transmembrane region" description="Helical" evidence="8">
    <location>
        <begin position="338"/>
        <end position="358"/>
    </location>
</feature>
<evidence type="ECO:0000313" key="9">
    <source>
        <dbReference type="EMBL" id="TQR15574.1"/>
    </source>
</evidence>
<feature type="transmembrane region" description="Helical" evidence="8">
    <location>
        <begin position="178"/>
        <end position="202"/>
    </location>
</feature>
<name>A0A544TDP0_9BACI</name>
<comment type="similarity">
    <text evidence="2">Belongs to the amino acid-polyamine-organocation (APC) superfamily. Spore germination protein (SGP) (TC 2.A.3.9) family.</text>
</comment>
<feature type="transmembrane region" description="Helical" evidence="8">
    <location>
        <begin position="7"/>
        <end position="27"/>
    </location>
</feature>
<dbReference type="PANTHER" id="PTHR34975">
    <property type="entry name" value="SPORE GERMINATION PROTEIN A2"/>
    <property type="match status" value="1"/>
</dbReference>
<evidence type="ECO:0000256" key="6">
    <source>
        <dbReference type="ARBA" id="ARBA00022989"/>
    </source>
</evidence>
<evidence type="ECO:0000256" key="4">
    <source>
        <dbReference type="ARBA" id="ARBA00022544"/>
    </source>
</evidence>
<feature type="transmembrane region" description="Helical" evidence="8">
    <location>
        <begin position="308"/>
        <end position="326"/>
    </location>
</feature>
<evidence type="ECO:0000256" key="5">
    <source>
        <dbReference type="ARBA" id="ARBA00022692"/>
    </source>
</evidence>
<comment type="caution">
    <text evidence="9">The sequence shown here is derived from an EMBL/GenBank/DDBJ whole genome shotgun (WGS) entry which is preliminary data.</text>
</comment>
<dbReference type="AlphaFoldDB" id="A0A544TDP0"/>
<organism evidence="9 10">
    <name type="scientific">Psychrobacillus soli</name>
    <dbReference type="NCBI Taxonomy" id="1543965"/>
    <lineage>
        <taxon>Bacteria</taxon>
        <taxon>Bacillati</taxon>
        <taxon>Bacillota</taxon>
        <taxon>Bacilli</taxon>
        <taxon>Bacillales</taxon>
        <taxon>Bacillaceae</taxon>
        <taxon>Psychrobacillus</taxon>
    </lineage>
</organism>
<evidence type="ECO:0000256" key="7">
    <source>
        <dbReference type="ARBA" id="ARBA00023136"/>
    </source>
</evidence>
<evidence type="ECO:0000256" key="3">
    <source>
        <dbReference type="ARBA" id="ARBA00022448"/>
    </source>
</evidence>
<dbReference type="PANTHER" id="PTHR34975:SF2">
    <property type="entry name" value="SPORE GERMINATION PROTEIN A2"/>
    <property type="match status" value="1"/>
</dbReference>
<keyword evidence="4" id="KW-0309">Germination</keyword>
<gene>
    <name evidence="9" type="ORF">FG383_08195</name>
</gene>
<evidence type="ECO:0000256" key="1">
    <source>
        <dbReference type="ARBA" id="ARBA00004141"/>
    </source>
</evidence>
<dbReference type="GO" id="GO:0009847">
    <property type="term" value="P:spore germination"/>
    <property type="evidence" value="ECO:0007669"/>
    <property type="project" value="InterPro"/>
</dbReference>
<feature type="transmembrane region" description="Helical" evidence="8">
    <location>
        <begin position="75"/>
        <end position="106"/>
    </location>
</feature>
<dbReference type="OrthoDB" id="2930450at2"/>
<feature type="transmembrane region" description="Helical" evidence="8">
    <location>
        <begin position="112"/>
        <end position="129"/>
    </location>
</feature>
<comment type="subcellular location">
    <subcellularLocation>
        <location evidence="1">Membrane</location>
        <topology evidence="1">Multi-pass membrane protein</topology>
    </subcellularLocation>
</comment>
<evidence type="ECO:0000256" key="8">
    <source>
        <dbReference type="SAM" id="Phobius"/>
    </source>
</evidence>
<dbReference type="Proteomes" id="UP000318937">
    <property type="component" value="Unassembled WGS sequence"/>
</dbReference>
<protein>
    <submittedName>
        <fullName evidence="9">MFS transporter permease</fullName>
    </submittedName>
</protein>
<keyword evidence="10" id="KW-1185">Reference proteome</keyword>
<feature type="transmembrane region" description="Helical" evidence="8">
    <location>
        <begin position="136"/>
        <end position="158"/>
    </location>
</feature>
<keyword evidence="5 8" id="KW-0812">Transmembrane</keyword>
<dbReference type="RefSeq" id="WP_142606767.1">
    <property type="nucleotide sequence ID" value="NZ_VDGG01000014.1"/>
</dbReference>
<accession>A0A544TDP0</accession>
<evidence type="ECO:0000256" key="2">
    <source>
        <dbReference type="ARBA" id="ARBA00007998"/>
    </source>
</evidence>
<dbReference type="InterPro" id="IPR004761">
    <property type="entry name" value="Spore_GerAB"/>
</dbReference>
<reference evidence="9 10" key="1">
    <citation type="submission" date="2019-05" db="EMBL/GenBank/DDBJ databases">
        <title>Psychrobacillus vulpis sp. nov., a new species isolated from feces of a red fox that inhabits in The Tablas de Daimiel Natural Park, Albacete, Spain.</title>
        <authorList>
            <person name="Rodriguez M."/>
            <person name="Reina J.C."/>
            <person name="Bejar V."/>
            <person name="Llamas I."/>
        </authorList>
    </citation>
    <scope>NUCLEOTIDE SEQUENCE [LARGE SCALE GENOMIC DNA]</scope>
    <source>
        <strain evidence="9 10">NHI-2</strain>
    </source>
</reference>
<dbReference type="Pfam" id="PF03845">
    <property type="entry name" value="Spore_permease"/>
    <property type="match status" value="1"/>
</dbReference>
<feature type="transmembrane region" description="Helical" evidence="8">
    <location>
        <begin position="33"/>
        <end position="55"/>
    </location>
</feature>